<organism evidence="1 2">
    <name type="scientific">Moniliophthora roreri</name>
    <name type="common">Frosty pod rot fungus</name>
    <name type="synonym">Monilia roreri</name>
    <dbReference type="NCBI Taxonomy" id="221103"/>
    <lineage>
        <taxon>Eukaryota</taxon>
        <taxon>Fungi</taxon>
        <taxon>Dikarya</taxon>
        <taxon>Basidiomycota</taxon>
        <taxon>Agaricomycotina</taxon>
        <taxon>Agaricomycetes</taxon>
        <taxon>Agaricomycetidae</taxon>
        <taxon>Agaricales</taxon>
        <taxon>Marasmiineae</taxon>
        <taxon>Marasmiaceae</taxon>
        <taxon>Moniliophthora</taxon>
    </lineage>
</organism>
<dbReference type="EMBL" id="LATX01001522">
    <property type="protein sequence ID" value="KTB41019.1"/>
    <property type="molecule type" value="Genomic_DNA"/>
</dbReference>
<dbReference type="AlphaFoldDB" id="A0A0W0FXE8"/>
<dbReference type="Proteomes" id="UP000054988">
    <property type="component" value="Unassembled WGS sequence"/>
</dbReference>
<name>A0A0W0FXE8_MONRR</name>
<sequence>MNRWEKAAKGSFESAVASELMKSEKPGTIITLQKCPFALTAPKQSTPSSIPEPVLSLVALAPMDPGHLQSFLSLYEDLFRRLSFDLVKRFAEAVETYRVYCAMESIRLAIYESCVGGSTGFWFSLGRSTSYHVAV</sequence>
<evidence type="ECO:0000313" key="1">
    <source>
        <dbReference type="EMBL" id="KTB41019.1"/>
    </source>
</evidence>
<reference evidence="1 2" key="1">
    <citation type="submission" date="2015-12" db="EMBL/GenBank/DDBJ databases">
        <title>Draft genome sequence of Moniliophthora roreri, the causal agent of frosty pod rot of cacao.</title>
        <authorList>
            <person name="Aime M.C."/>
            <person name="Diaz-Valderrama J.R."/>
            <person name="Kijpornyongpan T."/>
            <person name="Phillips-Mora W."/>
        </authorList>
    </citation>
    <scope>NUCLEOTIDE SEQUENCE [LARGE SCALE GENOMIC DNA]</scope>
    <source>
        <strain evidence="1 2">MCA 2952</strain>
    </source>
</reference>
<comment type="caution">
    <text evidence="1">The sequence shown here is derived from an EMBL/GenBank/DDBJ whole genome shotgun (WGS) entry which is preliminary data.</text>
</comment>
<proteinExistence type="predicted"/>
<gene>
    <name evidence="1" type="ORF">WG66_6406</name>
</gene>
<accession>A0A0W0FXE8</accession>
<protein>
    <submittedName>
        <fullName evidence="1">Uncharacterized protein</fullName>
    </submittedName>
</protein>
<evidence type="ECO:0000313" key="2">
    <source>
        <dbReference type="Proteomes" id="UP000054988"/>
    </source>
</evidence>